<evidence type="ECO:0000259" key="5">
    <source>
        <dbReference type="SMART" id="SM00892"/>
    </source>
</evidence>
<dbReference type="InterPro" id="IPR040255">
    <property type="entry name" value="Non-specific_endonuclease"/>
</dbReference>
<dbReference type="GO" id="GO:0004519">
    <property type="term" value="F:endonuclease activity"/>
    <property type="evidence" value="ECO:0007669"/>
    <property type="project" value="TreeGrafter"/>
</dbReference>
<feature type="region of interest" description="Disordered" evidence="3">
    <location>
        <begin position="1"/>
        <end position="22"/>
    </location>
</feature>
<dbReference type="GO" id="GO:0003676">
    <property type="term" value="F:nucleic acid binding"/>
    <property type="evidence" value="ECO:0007669"/>
    <property type="project" value="InterPro"/>
</dbReference>
<dbReference type="SMART" id="SM00892">
    <property type="entry name" value="Endonuclease_NS"/>
    <property type="match status" value="1"/>
</dbReference>
<dbReference type="GO" id="GO:0016787">
    <property type="term" value="F:hydrolase activity"/>
    <property type="evidence" value="ECO:0007669"/>
    <property type="project" value="InterPro"/>
</dbReference>
<dbReference type="PANTHER" id="PTHR13966:SF5">
    <property type="entry name" value="ENDONUCLEASE G, MITOCHONDRIAL"/>
    <property type="match status" value="1"/>
</dbReference>
<dbReference type="InterPro" id="IPR044929">
    <property type="entry name" value="DNA/RNA_non-sp_Endonuclease_sf"/>
</dbReference>
<dbReference type="Proteomes" id="UP000494108">
    <property type="component" value="Unassembled WGS sequence"/>
</dbReference>
<keyword evidence="2" id="KW-0479">Metal-binding</keyword>
<evidence type="ECO:0000256" key="1">
    <source>
        <dbReference type="PIRSR" id="PIRSR640255-1"/>
    </source>
</evidence>
<dbReference type="Gene3D" id="3.40.570.10">
    <property type="entry name" value="Extracellular Endonuclease, subunit A"/>
    <property type="match status" value="1"/>
</dbReference>
<evidence type="ECO:0008006" key="8">
    <source>
        <dbReference type="Google" id="ProtNLM"/>
    </source>
</evidence>
<feature type="binding site" evidence="2">
    <location>
        <position position="208"/>
    </location>
    <ligand>
        <name>Mg(2+)</name>
        <dbReference type="ChEBI" id="CHEBI:18420"/>
        <note>catalytic</note>
    </ligand>
</feature>
<evidence type="ECO:0000259" key="4">
    <source>
        <dbReference type="SMART" id="SM00477"/>
    </source>
</evidence>
<evidence type="ECO:0000256" key="3">
    <source>
        <dbReference type="SAM" id="MobiDB-lite"/>
    </source>
</evidence>
<dbReference type="SUPFAM" id="SSF54060">
    <property type="entry name" value="His-Me finger endonucleases"/>
    <property type="match status" value="1"/>
</dbReference>
<accession>A0A6S7BHJ2</accession>
<reference evidence="6 7" key="1">
    <citation type="submission" date="2020-04" db="EMBL/GenBank/DDBJ databases">
        <authorList>
            <person name="De Canck E."/>
        </authorList>
    </citation>
    <scope>NUCLEOTIDE SEQUENCE [LARGE SCALE GENOMIC DNA]</scope>
    <source>
        <strain evidence="6 7">LMG 3431</strain>
    </source>
</reference>
<feature type="active site" description="Proton acceptor" evidence="1">
    <location>
        <position position="178"/>
    </location>
</feature>
<dbReference type="PANTHER" id="PTHR13966">
    <property type="entry name" value="ENDONUCLEASE RELATED"/>
    <property type="match status" value="1"/>
</dbReference>
<dbReference type="AlphaFoldDB" id="A0A6S7BHJ2"/>
<name>A0A6S7BHJ2_9BURK</name>
<evidence type="ECO:0000256" key="2">
    <source>
        <dbReference type="PIRSR" id="PIRSR640255-2"/>
    </source>
</evidence>
<dbReference type="GO" id="GO:0046872">
    <property type="term" value="F:metal ion binding"/>
    <property type="evidence" value="ECO:0007669"/>
    <property type="project" value="UniProtKB-KW"/>
</dbReference>
<dbReference type="InterPro" id="IPR020821">
    <property type="entry name" value="ENPP1-3/EXOG-like_nuc-like"/>
</dbReference>
<evidence type="ECO:0000313" key="7">
    <source>
        <dbReference type="Proteomes" id="UP000494108"/>
    </source>
</evidence>
<feature type="domain" description="ENPP1-3/EXOG-like endonuclease/phosphodiesterase" evidence="4">
    <location>
        <begin position="114"/>
        <end position="301"/>
    </location>
</feature>
<evidence type="ECO:0000313" key="6">
    <source>
        <dbReference type="EMBL" id="CAB3714456.1"/>
    </source>
</evidence>
<dbReference type="SMART" id="SM00477">
    <property type="entry name" value="NUC"/>
    <property type="match status" value="1"/>
</dbReference>
<sequence>MTRTKKPVQRKKRPAARSQAKSAGRTYRFLRALLVSSLASFGAATYVLKPQWPVQFSPDAILARLGWPAQEKFAPAVVPTGALTQTRFADCPQFFPKGNMPVVPSRGDLRELCFSAFAVLHSGQTKTPVFVAERLNRKTLSQAQGMQRTDKFYAEARLPRAERSDLDDYRGSGYSRGHMAPAGDMASKESMAQSFSLANMVPQDQTQNAGSWSRIEQDTRKYVMRAAGDVYVFTGPFYADKPKTIGSGVAVPGYVYKVVYDATTGRSWVHWQANAASTKEGPPISYEEFVRRTGMQLLPAAG</sequence>
<dbReference type="EMBL" id="CADIJX010000018">
    <property type="protein sequence ID" value="CAB3714456.1"/>
    <property type="molecule type" value="Genomic_DNA"/>
</dbReference>
<dbReference type="RefSeq" id="WP_175178406.1">
    <property type="nucleotide sequence ID" value="NZ_CADIJX010000018.1"/>
</dbReference>
<organism evidence="6 7">
    <name type="scientific">Achromobacter pestifer</name>
    <dbReference type="NCBI Taxonomy" id="1353889"/>
    <lineage>
        <taxon>Bacteria</taxon>
        <taxon>Pseudomonadati</taxon>
        <taxon>Pseudomonadota</taxon>
        <taxon>Betaproteobacteria</taxon>
        <taxon>Burkholderiales</taxon>
        <taxon>Alcaligenaceae</taxon>
        <taxon>Achromobacter</taxon>
    </lineage>
</organism>
<dbReference type="InterPro" id="IPR001604">
    <property type="entry name" value="Endo_G_ENPP1-like_dom"/>
</dbReference>
<keyword evidence="7" id="KW-1185">Reference proteome</keyword>
<dbReference type="Pfam" id="PF01223">
    <property type="entry name" value="Endonuclease_NS"/>
    <property type="match status" value="1"/>
</dbReference>
<feature type="domain" description="DNA/RNA non-specific endonuclease/pyrophosphatase/phosphodiesterase" evidence="5">
    <location>
        <begin position="113"/>
        <end position="301"/>
    </location>
</feature>
<gene>
    <name evidence="6" type="ORF">LMG3431_06209</name>
</gene>
<dbReference type="InterPro" id="IPR044925">
    <property type="entry name" value="His-Me_finger_sf"/>
</dbReference>
<proteinExistence type="predicted"/>
<feature type="compositionally biased region" description="Basic residues" evidence="3">
    <location>
        <begin position="1"/>
        <end position="15"/>
    </location>
</feature>
<protein>
    <recommendedName>
        <fullName evidence="8">DNA/RNA non-specific endonuclease</fullName>
    </recommendedName>
</protein>